<dbReference type="AlphaFoldDB" id="A0A1H8VJ06"/>
<evidence type="ECO:0008006" key="4">
    <source>
        <dbReference type="Google" id="ProtNLM"/>
    </source>
</evidence>
<reference evidence="2 3" key="1">
    <citation type="submission" date="2016-10" db="EMBL/GenBank/DDBJ databases">
        <authorList>
            <person name="de Groot N.N."/>
        </authorList>
    </citation>
    <scope>NUCLEOTIDE SEQUENCE [LARGE SCALE GENOMIC DNA]</scope>
    <source>
        <strain evidence="2 3">DSM 44993</strain>
    </source>
</reference>
<dbReference type="Proteomes" id="UP000198582">
    <property type="component" value="Unassembled WGS sequence"/>
</dbReference>
<keyword evidence="1" id="KW-0812">Transmembrane</keyword>
<evidence type="ECO:0000313" key="2">
    <source>
        <dbReference type="EMBL" id="SEP15280.1"/>
    </source>
</evidence>
<name>A0A1H8VJ06_9PSEU</name>
<keyword evidence="1" id="KW-1133">Transmembrane helix</keyword>
<evidence type="ECO:0000256" key="1">
    <source>
        <dbReference type="SAM" id="Phobius"/>
    </source>
</evidence>
<dbReference type="RefSeq" id="WP_143086181.1">
    <property type="nucleotide sequence ID" value="NZ_FOEF01000004.1"/>
</dbReference>
<feature type="transmembrane region" description="Helical" evidence="1">
    <location>
        <begin position="171"/>
        <end position="193"/>
    </location>
</feature>
<feature type="transmembrane region" description="Helical" evidence="1">
    <location>
        <begin position="94"/>
        <end position="117"/>
    </location>
</feature>
<feature type="transmembrane region" description="Helical" evidence="1">
    <location>
        <begin position="57"/>
        <end position="82"/>
    </location>
</feature>
<dbReference type="OrthoDB" id="4699297at2"/>
<feature type="transmembrane region" description="Helical" evidence="1">
    <location>
        <begin position="12"/>
        <end position="37"/>
    </location>
</feature>
<evidence type="ECO:0000313" key="3">
    <source>
        <dbReference type="Proteomes" id="UP000198582"/>
    </source>
</evidence>
<dbReference type="STRING" id="394193.SAMN04489732_10486"/>
<protein>
    <recommendedName>
        <fullName evidence="4">DUF4386 family protein</fullName>
    </recommendedName>
</protein>
<dbReference type="EMBL" id="FOEF01000004">
    <property type="protein sequence ID" value="SEP15280.1"/>
    <property type="molecule type" value="Genomic_DNA"/>
</dbReference>
<gene>
    <name evidence="2" type="ORF">SAMN04489732_10486</name>
</gene>
<proteinExistence type="predicted"/>
<organism evidence="2 3">
    <name type="scientific">Amycolatopsis saalfeldensis</name>
    <dbReference type="NCBI Taxonomy" id="394193"/>
    <lineage>
        <taxon>Bacteria</taxon>
        <taxon>Bacillati</taxon>
        <taxon>Actinomycetota</taxon>
        <taxon>Actinomycetes</taxon>
        <taxon>Pseudonocardiales</taxon>
        <taxon>Pseudonocardiaceae</taxon>
        <taxon>Amycolatopsis</taxon>
    </lineage>
</organism>
<keyword evidence="3" id="KW-1185">Reference proteome</keyword>
<keyword evidence="1" id="KW-0472">Membrane</keyword>
<sequence>MTAQSRTGIRRINAGVIASVSGVLLPVASNLLVPIWQMPSTSASGPEVARFVVDQQAALRATLALDTAGVTLWLIFGGAAWLRLRRVSASDTLATSLFGVAFSGMVLLLLAGFTSSFVLAYRTPAPATAQLLYDLTFALLAMSGMPAAVALGAYATVVFTTKRLPRPTGDLAILTAAAHILLLVSLVTPRGILSLEGPLITVVPALLFAWILTTAPTLRRGLSNERCGSG</sequence>
<feature type="transmembrane region" description="Helical" evidence="1">
    <location>
        <begin position="199"/>
        <end position="218"/>
    </location>
</feature>
<feature type="transmembrane region" description="Helical" evidence="1">
    <location>
        <begin position="137"/>
        <end position="159"/>
    </location>
</feature>
<accession>A0A1H8VJ06</accession>